<dbReference type="SUPFAM" id="SSF57959">
    <property type="entry name" value="Leucine zipper domain"/>
    <property type="match status" value="1"/>
</dbReference>
<reference evidence="3" key="1">
    <citation type="journal article" date="2023" name="PhytoFront">
        <title>Draft Genome Resources of Seven Strains of Tilletia horrida, Causal Agent of Kernel Smut of Rice.</title>
        <authorList>
            <person name="Khanal S."/>
            <person name="Antony Babu S."/>
            <person name="Zhou X.G."/>
        </authorList>
    </citation>
    <scope>NUCLEOTIDE SEQUENCE</scope>
    <source>
        <strain evidence="3">TX6</strain>
    </source>
</reference>
<dbReference type="CDD" id="cd14688">
    <property type="entry name" value="bZIP_YAP"/>
    <property type="match status" value="1"/>
</dbReference>
<comment type="caution">
    <text evidence="3">The sequence shown here is derived from an EMBL/GenBank/DDBJ whole genome shotgun (WGS) entry which is preliminary data.</text>
</comment>
<evidence type="ECO:0000313" key="4">
    <source>
        <dbReference type="Proteomes" id="UP001176517"/>
    </source>
</evidence>
<feature type="region of interest" description="Disordered" evidence="2">
    <location>
        <begin position="489"/>
        <end position="538"/>
    </location>
</feature>
<organism evidence="3 4">
    <name type="scientific">Tilletia horrida</name>
    <dbReference type="NCBI Taxonomy" id="155126"/>
    <lineage>
        <taxon>Eukaryota</taxon>
        <taxon>Fungi</taxon>
        <taxon>Dikarya</taxon>
        <taxon>Basidiomycota</taxon>
        <taxon>Ustilaginomycotina</taxon>
        <taxon>Exobasidiomycetes</taxon>
        <taxon>Tilletiales</taxon>
        <taxon>Tilletiaceae</taxon>
        <taxon>Tilletia</taxon>
    </lineage>
</organism>
<feature type="compositionally biased region" description="Low complexity" evidence="2">
    <location>
        <begin position="247"/>
        <end position="269"/>
    </location>
</feature>
<feature type="compositionally biased region" description="Low complexity" evidence="2">
    <location>
        <begin position="493"/>
        <end position="504"/>
    </location>
</feature>
<gene>
    <name evidence="3" type="ORF">OC846_003267</name>
</gene>
<evidence type="ECO:0000313" key="3">
    <source>
        <dbReference type="EMBL" id="KAK0551489.1"/>
    </source>
</evidence>
<evidence type="ECO:0000256" key="2">
    <source>
        <dbReference type="SAM" id="MobiDB-lite"/>
    </source>
</evidence>
<dbReference type="EMBL" id="JAPDMZ010000076">
    <property type="protein sequence ID" value="KAK0551489.1"/>
    <property type="molecule type" value="Genomic_DNA"/>
</dbReference>
<dbReference type="AlphaFoldDB" id="A0AAN6GV54"/>
<keyword evidence="4" id="KW-1185">Reference proteome</keyword>
<evidence type="ECO:0000256" key="1">
    <source>
        <dbReference type="SAM" id="Coils"/>
    </source>
</evidence>
<name>A0AAN6GV54_9BASI</name>
<feature type="region of interest" description="Disordered" evidence="2">
    <location>
        <begin position="416"/>
        <end position="439"/>
    </location>
</feature>
<dbReference type="InterPro" id="IPR046347">
    <property type="entry name" value="bZIP_sf"/>
</dbReference>
<feature type="compositionally biased region" description="Polar residues" evidence="2">
    <location>
        <begin position="416"/>
        <end position="425"/>
    </location>
</feature>
<dbReference type="Gene3D" id="1.20.5.170">
    <property type="match status" value="1"/>
</dbReference>
<sequence>MARGRRPNLDLPVTPSLNAQRAFRERKRKHVSDLEAQVQRLTIENEEVKRQLAAANITTAYASPVSATTNSSAATNGFLSSSSTAHHPRFPQSLRATVDASVQTQPQAEPACLTCEKWAGLYEETSASLHRLRMQISGLAKDQTPFSTYPSESRPSQSLESQVSFLRFNHSAAPSPKDTDLEAARRRSQTSSSAQDWFAPPPVPGPSNSRLRGGQPGHIASETADSSYSFLSSRDATVAPSYESISGARSSVGNASSASSHTSSSAVNSVDNRTAHISKVHRRSLPARNEAGFSFGLSVTSNGSDFDRQIASPSMMNAHGPNMAHGGSNFASGPTRADFPAAVVQNLINANMPLLFPNPRVKSESVDQDPQSRAGSIDWSAAQGVYRADSGFSQRSNVGIPHELASISSRFPNSGNDATSLPFSQTTNAATTAASSDVRSEFFGQTDRRLGSNDSGAIQNLSRSCSKICIPDLVQGGCTDLDGRPMRCDDESVTSTSNSTSASAPQERPSTSGSADMVPAGDLHIEIDPSDSNGQIIS</sequence>
<evidence type="ECO:0008006" key="5">
    <source>
        <dbReference type="Google" id="ProtNLM"/>
    </source>
</evidence>
<proteinExistence type="predicted"/>
<accession>A0AAN6GV54</accession>
<protein>
    <recommendedName>
        <fullName evidence="5">BZIP domain-containing protein</fullName>
    </recommendedName>
</protein>
<feature type="region of interest" description="Disordered" evidence="2">
    <location>
        <begin position="170"/>
        <end position="226"/>
    </location>
</feature>
<feature type="coiled-coil region" evidence="1">
    <location>
        <begin position="24"/>
        <end position="58"/>
    </location>
</feature>
<dbReference type="Proteomes" id="UP001176517">
    <property type="component" value="Unassembled WGS sequence"/>
</dbReference>
<keyword evidence="1" id="KW-0175">Coiled coil</keyword>
<feature type="region of interest" description="Disordered" evidence="2">
    <location>
        <begin position="247"/>
        <end position="273"/>
    </location>
</feature>
<dbReference type="GO" id="GO:0003700">
    <property type="term" value="F:DNA-binding transcription factor activity"/>
    <property type="evidence" value="ECO:0007669"/>
    <property type="project" value="InterPro"/>
</dbReference>